<accession>A0A4Y3US94</accession>
<gene>
    <name evidence="1" type="ORF">FHX68_2138</name>
</gene>
<organism evidence="1 2">
    <name type="scientific">Microbacterium lacticum</name>
    <dbReference type="NCBI Taxonomy" id="33885"/>
    <lineage>
        <taxon>Bacteria</taxon>
        <taxon>Bacillati</taxon>
        <taxon>Actinomycetota</taxon>
        <taxon>Actinomycetes</taxon>
        <taxon>Micrococcales</taxon>
        <taxon>Microbacteriaceae</taxon>
        <taxon>Microbacterium</taxon>
    </lineage>
</organism>
<name>A0A4Y3US94_9MICO</name>
<dbReference type="Proteomes" id="UP000319804">
    <property type="component" value="Unassembled WGS sequence"/>
</dbReference>
<sequence>MSTLVSFTTITTTLPSRDEDRPRLLRNVAERDQLVTVVDTLTKDAD</sequence>
<dbReference type="EMBL" id="VFPS01000003">
    <property type="protein sequence ID" value="TQM98110.1"/>
    <property type="molecule type" value="Genomic_DNA"/>
</dbReference>
<comment type="caution">
    <text evidence="1">The sequence shown here is derived from an EMBL/GenBank/DDBJ whole genome shotgun (WGS) entry which is preliminary data.</text>
</comment>
<evidence type="ECO:0000313" key="2">
    <source>
        <dbReference type="Proteomes" id="UP000319804"/>
    </source>
</evidence>
<reference evidence="1 2" key="1">
    <citation type="submission" date="2019-06" db="EMBL/GenBank/DDBJ databases">
        <title>Sequencing the genomes of 1000 actinobacteria strains.</title>
        <authorList>
            <person name="Klenk H.-P."/>
        </authorList>
    </citation>
    <scope>NUCLEOTIDE SEQUENCE [LARGE SCALE GENOMIC DNA]</scope>
    <source>
        <strain evidence="1 2">DSM 20427</strain>
    </source>
</reference>
<protein>
    <submittedName>
        <fullName evidence="1">Uncharacterized protein</fullName>
    </submittedName>
</protein>
<evidence type="ECO:0000313" key="1">
    <source>
        <dbReference type="EMBL" id="TQM98110.1"/>
    </source>
</evidence>
<proteinExistence type="predicted"/>
<dbReference type="AlphaFoldDB" id="A0A4Y3US94"/>
<dbReference type="RefSeq" id="WP_170214306.1">
    <property type="nucleotide sequence ID" value="NZ_BJNA01000086.1"/>
</dbReference>
<keyword evidence="2" id="KW-1185">Reference proteome</keyword>